<sequence length="275" mass="30342">MSLAPSSDDASVPCVVRISKIAGRYLVFDAEAVAILRRQHSINGTLVGTTPQQPTQNIFFGLPVELRPEEAYMLLEKGVAYIADDVAAHRMALGHPDKEARLAYTKALERQKSAVQARLVDMSTRRAAELAQRLGLPSQASRHDASNPAQGRPSKICGLTPTSSRDLISRAMDIEADFDVPAYGHLCRFLNRQGYHMTPGLRFGAQYSVYPGDPLRYHAHFMANEHDWHHEIPILDIVSGGRLATAVKKSLLLAGRDPTKEQESVFTLSVEWAAM</sequence>
<dbReference type="GO" id="GO:0000379">
    <property type="term" value="P:tRNA-type intron splice site recognition and cleavage"/>
    <property type="evidence" value="ECO:0007669"/>
    <property type="project" value="UniProtKB-UniRule"/>
</dbReference>
<evidence type="ECO:0000256" key="4">
    <source>
        <dbReference type="ARBA" id="ARBA00059865"/>
    </source>
</evidence>
<dbReference type="GO" id="GO:0000214">
    <property type="term" value="C:tRNA-intron endonuclease complex"/>
    <property type="evidence" value="ECO:0007669"/>
    <property type="project" value="UniProtKB-UniRule"/>
</dbReference>
<dbReference type="Gene3D" id="3.40.1350.10">
    <property type="match status" value="1"/>
</dbReference>
<feature type="active site" evidence="6">
    <location>
        <position position="249"/>
    </location>
</feature>
<keyword evidence="2 5" id="KW-0819">tRNA processing</keyword>
<dbReference type="CDD" id="cd22363">
    <property type="entry name" value="tRNA-intron_lyase_C"/>
    <property type="match status" value="1"/>
</dbReference>
<dbReference type="PANTHER" id="PTHR13070">
    <property type="entry name" value="TRNA-SPLICING ENDONUCLEASE SUBUNIT SEN34-RELATED"/>
    <property type="match status" value="1"/>
</dbReference>
<dbReference type="InterPro" id="IPR016690">
    <property type="entry name" value="TSEN34"/>
</dbReference>
<dbReference type="SUPFAM" id="SSF53032">
    <property type="entry name" value="tRNA-intron endonuclease catalytic domain-like"/>
    <property type="match status" value="1"/>
</dbReference>
<evidence type="ECO:0000256" key="1">
    <source>
        <dbReference type="ARBA" id="ARBA00008078"/>
    </source>
</evidence>
<dbReference type="InterPro" id="IPR059049">
    <property type="entry name" value="TSEN34_N"/>
</dbReference>
<dbReference type="InterPro" id="IPR011856">
    <property type="entry name" value="tRNA_endonuc-like_dom_sf"/>
</dbReference>
<reference evidence="10 11" key="1">
    <citation type="submission" date="2017-06" db="EMBL/GenBank/DDBJ databases">
        <title>Ant-infecting Ophiocordyceps genomes reveal a high diversity of potential behavioral manipulation genes and a possible major role for enterotoxins.</title>
        <authorList>
            <person name="De Bekker C."/>
            <person name="Evans H.C."/>
            <person name="Brachmann A."/>
            <person name="Hughes D.P."/>
        </authorList>
    </citation>
    <scope>NUCLEOTIDE SEQUENCE [LARGE SCALE GENOMIC DNA]</scope>
    <source>
        <strain evidence="10 11">Map64</strain>
    </source>
</reference>
<evidence type="ECO:0000256" key="3">
    <source>
        <dbReference type="ARBA" id="ARBA00023239"/>
    </source>
</evidence>
<comment type="similarity">
    <text evidence="1 5">Belongs to the tRNA-intron endonuclease family.</text>
</comment>
<evidence type="ECO:0000259" key="9">
    <source>
        <dbReference type="Pfam" id="PF26577"/>
    </source>
</evidence>
<dbReference type="Pfam" id="PF01974">
    <property type="entry name" value="tRNA_int_endo"/>
    <property type="match status" value="1"/>
</dbReference>
<evidence type="ECO:0000259" key="8">
    <source>
        <dbReference type="Pfam" id="PF01974"/>
    </source>
</evidence>
<dbReference type="Pfam" id="PF26577">
    <property type="entry name" value="TSEN34_N"/>
    <property type="match status" value="1"/>
</dbReference>
<dbReference type="PIRSF" id="PIRSF017250">
    <property type="entry name" value="tRNA_splic_SEN34"/>
    <property type="match status" value="1"/>
</dbReference>
<dbReference type="OrthoDB" id="48041at2759"/>
<dbReference type="GO" id="GO:0000213">
    <property type="term" value="F:tRNA-intron lyase activity"/>
    <property type="evidence" value="ECO:0007669"/>
    <property type="project" value="UniProtKB-UniRule"/>
</dbReference>
<protein>
    <recommendedName>
        <fullName evidence="5">tRNA-splicing endonuclease subunit Sen34</fullName>
        <ecNumber evidence="5">4.6.1.16</ecNumber>
    </recommendedName>
</protein>
<dbReference type="GO" id="GO:0003676">
    <property type="term" value="F:nucleic acid binding"/>
    <property type="evidence" value="ECO:0007669"/>
    <property type="project" value="InterPro"/>
</dbReference>
<comment type="function">
    <text evidence="4">Constitutes one of the two catalytic subunit of the tRNA-splicing endonuclease complex, a complex responsible for identification and cleavage of the splice sites in pre-tRNA. It cleaves pre-tRNA at the 5'- and 3'-splice sites to release the intron. The products are an intron and two tRNA half-molecules bearing 2',3'-cyclic phosphate and 5'-OH termini. There are no conserved sequences at the splice sites, but the intron is invariably located at the same site in the gene, placing the splice sites an invariant distance from the constant structural features of the tRNA body. It probably carries the active site for 3'-splice site cleavage.</text>
</comment>
<feature type="active site" evidence="6">
    <location>
        <position position="218"/>
    </location>
</feature>
<feature type="region of interest" description="Disordered" evidence="7">
    <location>
        <begin position="134"/>
        <end position="158"/>
    </location>
</feature>
<feature type="active site" evidence="6">
    <location>
        <position position="210"/>
    </location>
</feature>
<name>A0A2C5Y1I9_9HYPO</name>
<gene>
    <name evidence="10" type="ORF">CDD81_1111</name>
</gene>
<evidence type="ECO:0000313" key="10">
    <source>
        <dbReference type="EMBL" id="PHH60814.1"/>
    </source>
</evidence>
<accession>A0A2C5Y1I9</accession>
<dbReference type="STRING" id="1399860.A0A2C5Y1I9"/>
<dbReference type="InterPro" id="IPR006677">
    <property type="entry name" value="tRNA_intron_Endonuc_cat-like"/>
</dbReference>
<dbReference type="EMBL" id="NJET01000127">
    <property type="protein sequence ID" value="PHH60814.1"/>
    <property type="molecule type" value="Genomic_DNA"/>
</dbReference>
<dbReference type="InterPro" id="IPR036167">
    <property type="entry name" value="tRNA_intron_Endo_cat-like_sf"/>
</dbReference>
<dbReference type="Proteomes" id="UP000226192">
    <property type="component" value="Unassembled WGS sequence"/>
</dbReference>
<dbReference type="AlphaFoldDB" id="A0A2C5Y1I9"/>
<proteinExistence type="inferred from homology"/>
<evidence type="ECO:0000256" key="6">
    <source>
        <dbReference type="PIRSR" id="PIRSR017250-50"/>
    </source>
</evidence>
<feature type="domain" description="tRNA intron endonuclease catalytic" evidence="8">
    <location>
        <begin position="190"/>
        <end position="259"/>
    </location>
</feature>
<dbReference type="FunFam" id="3.40.1350.10:FF:000008">
    <property type="entry name" value="tRNA-splicing endonuclease subunit Sen34"/>
    <property type="match status" value="1"/>
</dbReference>
<dbReference type="PANTHER" id="PTHR13070:SF0">
    <property type="entry name" value="TRNA-SPLICING ENDONUCLEASE SUBUNIT SEN34"/>
    <property type="match status" value="1"/>
</dbReference>
<organism evidence="10 11">
    <name type="scientific">Ophiocordyceps australis</name>
    <dbReference type="NCBI Taxonomy" id="1399860"/>
    <lineage>
        <taxon>Eukaryota</taxon>
        <taxon>Fungi</taxon>
        <taxon>Dikarya</taxon>
        <taxon>Ascomycota</taxon>
        <taxon>Pezizomycotina</taxon>
        <taxon>Sordariomycetes</taxon>
        <taxon>Hypocreomycetidae</taxon>
        <taxon>Hypocreales</taxon>
        <taxon>Ophiocordycipitaceae</taxon>
        <taxon>Ophiocordyceps</taxon>
    </lineage>
</organism>
<comment type="caution">
    <text evidence="10">The sequence shown here is derived from an EMBL/GenBank/DDBJ whole genome shotgun (WGS) entry which is preliminary data.</text>
</comment>
<keyword evidence="3 5" id="KW-0456">Lyase</keyword>
<feature type="domain" description="TSEN34 N-terminal" evidence="9">
    <location>
        <begin position="16"/>
        <end position="85"/>
    </location>
</feature>
<evidence type="ECO:0000256" key="7">
    <source>
        <dbReference type="SAM" id="MobiDB-lite"/>
    </source>
</evidence>
<evidence type="ECO:0000313" key="11">
    <source>
        <dbReference type="Proteomes" id="UP000226192"/>
    </source>
</evidence>
<evidence type="ECO:0000256" key="2">
    <source>
        <dbReference type="ARBA" id="ARBA00022694"/>
    </source>
</evidence>
<evidence type="ECO:0000256" key="5">
    <source>
        <dbReference type="PIRNR" id="PIRNR017250"/>
    </source>
</evidence>
<dbReference type="EC" id="4.6.1.16" evidence="5"/>
<keyword evidence="11" id="KW-1185">Reference proteome</keyword>